<accession>A0ACA9PNB6</accession>
<proteinExistence type="predicted"/>
<dbReference type="Proteomes" id="UP000789525">
    <property type="component" value="Unassembled WGS sequence"/>
</dbReference>
<evidence type="ECO:0000313" key="2">
    <source>
        <dbReference type="Proteomes" id="UP000789525"/>
    </source>
</evidence>
<protein>
    <submittedName>
        <fullName evidence="1">4273_t:CDS:1</fullName>
    </submittedName>
</protein>
<sequence length="55" mass="6288">RHLKDICEGIEALLIIHNILIDFGDDAEDLEDFEGEVELLGAQQLVIVFYVLQVY</sequence>
<evidence type="ECO:0000313" key="1">
    <source>
        <dbReference type="EMBL" id="CAG8716674.1"/>
    </source>
</evidence>
<organism evidence="1 2">
    <name type="scientific">Acaulospora colombiana</name>
    <dbReference type="NCBI Taxonomy" id="27376"/>
    <lineage>
        <taxon>Eukaryota</taxon>
        <taxon>Fungi</taxon>
        <taxon>Fungi incertae sedis</taxon>
        <taxon>Mucoromycota</taxon>
        <taxon>Glomeromycotina</taxon>
        <taxon>Glomeromycetes</taxon>
        <taxon>Diversisporales</taxon>
        <taxon>Acaulosporaceae</taxon>
        <taxon>Acaulospora</taxon>
    </lineage>
</organism>
<dbReference type="EMBL" id="CAJVPT010037179">
    <property type="protein sequence ID" value="CAG8716674.1"/>
    <property type="molecule type" value="Genomic_DNA"/>
</dbReference>
<reference evidence="1" key="1">
    <citation type="submission" date="2021-06" db="EMBL/GenBank/DDBJ databases">
        <authorList>
            <person name="Kallberg Y."/>
            <person name="Tangrot J."/>
            <person name="Rosling A."/>
        </authorList>
    </citation>
    <scope>NUCLEOTIDE SEQUENCE</scope>
    <source>
        <strain evidence="1">CL356</strain>
    </source>
</reference>
<name>A0ACA9PNB6_9GLOM</name>
<feature type="non-terminal residue" evidence="1">
    <location>
        <position position="1"/>
    </location>
</feature>
<keyword evidence="2" id="KW-1185">Reference proteome</keyword>
<gene>
    <name evidence="1" type="ORF">ACOLOM_LOCUS10934</name>
</gene>
<comment type="caution">
    <text evidence="1">The sequence shown here is derived from an EMBL/GenBank/DDBJ whole genome shotgun (WGS) entry which is preliminary data.</text>
</comment>